<evidence type="ECO:0000256" key="8">
    <source>
        <dbReference type="SAM" id="Phobius"/>
    </source>
</evidence>
<evidence type="ECO:0000256" key="4">
    <source>
        <dbReference type="ARBA" id="ARBA00022692"/>
    </source>
</evidence>
<gene>
    <name evidence="9" type="primary">xrt</name>
    <name evidence="9" type="ORF">L6637_41100</name>
</gene>
<feature type="transmembrane region" description="Helical" evidence="8">
    <location>
        <begin position="18"/>
        <end position="40"/>
    </location>
</feature>
<dbReference type="NCBIfam" id="TIGR04178">
    <property type="entry name" value="exo_archaeo"/>
    <property type="match status" value="1"/>
</dbReference>
<keyword evidence="2" id="KW-1003">Cell membrane</keyword>
<dbReference type="RefSeq" id="WP_237874295.1">
    <property type="nucleotide sequence ID" value="NZ_JAKLUA010000042.1"/>
</dbReference>
<protein>
    <submittedName>
        <fullName evidence="9">Exosortase</fullName>
        <ecNumber evidence="9">3.4.22.-</ecNumber>
    </submittedName>
</protein>
<evidence type="ECO:0000256" key="2">
    <source>
        <dbReference type="ARBA" id="ARBA00022475"/>
    </source>
</evidence>
<dbReference type="InterPro" id="IPR026392">
    <property type="entry name" value="Exo/Archaeosortase_dom"/>
</dbReference>
<keyword evidence="10" id="KW-1185">Reference proteome</keyword>
<keyword evidence="3" id="KW-0645">Protease</keyword>
<evidence type="ECO:0000313" key="9">
    <source>
        <dbReference type="EMBL" id="MCG2673284.1"/>
    </source>
</evidence>
<sequence length="306" mass="33569">MTYSQVVQSAEARPLSKYVWPALLVVSVLAAYFPTLLTLIDGPWQTEQEGHGPLIMAASLWWVWQSRARLKAVEVSPAPIAGWAILLCGLMLMYLARIEQGLVTIEMASLLPVIVGCILLTAGWPTLRILAFPIGFLIFAVPMPDWLVDAATVPLKVFISNMVTKVLYAAGFPVAQNGVMIMIGSYQLLVKDACSGMNSIFALSAIGVFYAYAFRWEEKLRSVLLLLAIIPITILANFVRVFTLVLIAYYGGPDLLEGIVHDMTGIGLFIVAVVLMFMFDAVLGLAFGLVSRLRRRSVPETHPHTA</sequence>
<dbReference type="EC" id="3.4.22.-" evidence="9"/>
<feature type="transmembrane region" description="Helical" evidence="8">
    <location>
        <begin position="103"/>
        <end position="124"/>
    </location>
</feature>
<dbReference type="NCBIfam" id="NF035943">
    <property type="entry name" value="exosort_XrtV"/>
    <property type="match status" value="1"/>
</dbReference>
<evidence type="ECO:0000256" key="7">
    <source>
        <dbReference type="ARBA" id="ARBA00023136"/>
    </source>
</evidence>
<evidence type="ECO:0000256" key="3">
    <source>
        <dbReference type="ARBA" id="ARBA00022670"/>
    </source>
</evidence>
<evidence type="ECO:0000313" key="10">
    <source>
        <dbReference type="Proteomes" id="UP001139012"/>
    </source>
</evidence>
<feature type="transmembrane region" description="Helical" evidence="8">
    <location>
        <begin position="225"/>
        <end position="251"/>
    </location>
</feature>
<dbReference type="Pfam" id="PF09721">
    <property type="entry name" value="Exosortase_EpsH"/>
    <property type="match status" value="1"/>
</dbReference>
<evidence type="ECO:0000256" key="5">
    <source>
        <dbReference type="ARBA" id="ARBA00022801"/>
    </source>
</evidence>
<proteinExistence type="predicted"/>
<feature type="transmembrane region" description="Helical" evidence="8">
    <location>
        <begin position="195"/>
        <end position="213"/>
    </location>
</feature>
<dbReference type="NCBIfam" id="TIGR02602">
    <property type="entry name" value="8TM_EpsH"/>
    <property type="match status" value="1"/>
</dbReference>
<evidence type="ECO:0000256" key="6">
    <source>
        <dbReference type="ARBA" id="ARBA00022989"/>
    </source>
</evidence>
<dbReference type="Proteomes" id="UP001139012">
    <property type="component" value="Unassembled WGS sequence"/>
</dbReference>
<dbReference type="InterPro" id="IPR019127">
    <property type="entry name" value="Exosortase"/>
</dbReference>
<keyword evidence="6 8" id="KW-1133">Transmembrane helix</keyword>
<reference evidence="9" key="1">
    <citation type="submission" date="2022-01" db="EMBL/GenBank/DDBJ databases">
        <title>Genome sequnece data of strain Bradyrhizobium sp. nov.</title>
        <authorList>
            <person name="Zhang J."/>
        </authorList>
    </citation>
    <scope>NUCLEOTIDE SEQUENCE</scope>
    <source>
        <strain evidence="9">WYCCWR 12774</strain>
    </source>
</reference>
<organism evidence="9 10">
    <name type="scientific">Bradyrhizobium zhengyangense</name>
    <dbReference type="NCBI Taxonomy" id="2911009"/>
    <lineage>
        <taxon>Bacteria</taxon>
        <taxon>Pseudomonadati</taxon>
        <taxon>Pseudomonadota</taxon>
        <taxon>Alphaproteobacteria</taxon>
        <taxon>Hyphomicrobiales</taxon>
        <taxon>Nitrobacteraceae</taxon>
        <taxon>Bradyrhizobium</taxon>
    </lineage>
</organism>
<keyword evidence="7 8" id="KW-0472">Membrane</keyword>
<keyword evidence="5 9" id="KW-0378">Hydrolase</keyword>
<feature type="transmembrane region" description="Helical" evidence="8">
    <location>
        <begin position="167"/>
        <end position="189"/>
    </location>
</feature>
<dbReference type="InterPro" id="IPR013426">
    <property type="entry name" value="EpsH-like"/>
</dbReference>
<keyword evidence="4 8" id="KW-0812">Transmembrane</keyword>
<dbReference type="EMBL" id="JAKLUA010000042">
    <property type="protein sequence ID" value="MCG2673284.1"/>
    <property type="molecule type" value="Genomic_DNA"/>
</dbReference>
<feature type="transmembrane region" description="Helical" evidence="8">
    <location>
        <begin position="80"/>
        <end position="96"/>
    </location>
</feature>
<feature type="transmembrane region" description="Helical" evidence="8">
    <location>
        <begin position="263"/>
        <end position="290"/>
    </location>
</feature>
<comment type="caution">
    <text evidence="9">The sequence shown here is derived from an EMBL/GenBank/DDBJ whole genome shotgun (WGS) entry which is preliminary data.</text>
</comment>
<evidence type="ECO:0000256" key="1">
    <source>
        <dbReference type="ARBA" id="ARBA00004651"/>
    </source>
</evidence>
<feature type="transmembrane region" description="Helical" evidence="8">
    <location>
        <begin position="130"/>
        <end position="155"/>
    </location>
</feature>
<comment type="subcellular location">
    <subcellularLocation>
        <location evidence="1">Cell membrane</location>
        <topology evidence="1">Multi-pass membrane protein</topology>
    </subcellularLocation>
</comment>
<name>A0ABS9M205_9BRAD</name>
<dbReference type="GO" id="GO:0016787">
    <property type="term" value="F:hydrolase activity"/>
    <property type="evidence" value="ECO:0007669"/>
    <property type="project" value="UniProtKB-KW"/>
</dbReference>
<accession>A0ABS9M205</accession>